<dbReference type="Proteomes" id="UP000018680">
    <property type="component" value="Chromosome"/>
</dbReference>
<dbReference type="HOGENOM" id="CLU_114057_1_2_12"/>
<proteinExistence type="predicted"/>
<dbReference type="Gene3D" id="3.30.300.20">
    <property type="match status" value="1"/>
</dbReference>
<dbReference type="AlphaFoldDB" id="V5WIZ7"/>
<protein>
    <submittedName>
        <fullName evidence="1">OsmC/Ohr family protein</fullName>
    </submittedName>
</protein>
<sequence length="138" mass="15252">MKIQLERMNNGVHFQARNESGASLDIDGSPSVGGENKGMRPMETVLAGLAGCSAMDLVSIIKKQRMILNDCKIDVEAERADGVPSPFTKIHLHYRLFGSLEEEKTRRAVDLAVDSYCSVAVMLEKSAEITHSFEIIRE</sequence>
<dbReference type="SUPFAM" id="SSF82784">
    <property type="entry name" value="OsmC-like"/>
    <property type="match status" value="1"/>
</dbReference>
<dbReference type="KEGG" id="slr:L21SP2_2234"/>
<dbReference type="RefSeq" id="WP_024268499.1">
    <property type="nucleotide sequence ID" value="NC_023035.1"/>
</dbReference>
<dbReference type="Pfam" id="PF02566">
    <property type="entry name" value="OsmC"/>
    <property type="match status" value="1"/>
</dbReference>
<dbReference type="InterPro" id="IPR015946">
    <property type="entry name" value="KH_dom-like_a/b"/>
</dbReference>
<dbReference type="STRING" id="1307761.L21SP2_2234"/>
<evidence type="ECO:0000313" key="1">
    <source>
        <dbReference type="EMBL" id="AHC15595.1"/>
    </source>
</evidence>
<reference evidence="1 2" key="1">
    <citation type="journal article" date="2015" name="Stand. Genomic Sci.">
        <title>Complete genome sequence and description of Salinispira pacifica gen. nov., sp. nov., a novel spirochaete isolated form a hypersaline microbial mat.</title>
        <authorList>
            <person name="Ben Hania W."/>
            <person name="Joseph M."/>
            <person name="Schumann P."/>
            <person name="Bunk B."/>
            <person name="Fiebig A."/>
            <person name="Sproer C."/>
            <person name="Klenk H.P."/>
            <person name="Fardeau M.L."/>
            <person name="Spring S."/>
        </authorList>
    </citation>
    <scope>NUCLEOTIDE SEQUENCE [LARGE SCALE GENOMIC DNA]</scope>
    <source>
        <strain evidence="1 2">L21-RPul-D2</strain>
    </source>
</reference>
<name>V5WIZ7_9SPIO</name>
<dbReference type="InterPro" id="IPR036102">
    <property type="entry name" value="OsmC/Ohrsf"/>
</dbReference>
<dbReference type="EMBL" id="CP006939">
    <property type="protein sequence ID" value="AHC15595.1"/>
    <property type="molecule type" value="Genomic_DNA"/>
</dbReference>
<organism evidence="1 2">
    <name type="scientific">Salinispira pacifica</name>
    <dbReference type="NCBI Taxonomy" id="1307761"/>
    <lineage>
        <taxon>Bacteria</taxon>
        <taxon>Pseudomonadati</taxon>
        <taxon>Spirochaetota</taxon>
        <taxon>Spirochaetia</taxon>
        <taxon>Spirochaetales</taxon>
        <taxon>Spirochaetaceae</taxon>
        <taxon>Salinispira</taxon>
    </lineage>
</organism>
<accession>V5WIZ7</accession>
<dbReference type="eggNOG" id="COG1765">
    <property type="taxonomic scope" value="Bacteria"/>
</dbReference>
<dbReference type="InterPro" id="IPR003718">
    <property type="entry name" value="OsmC/Ohr_fam"/>
</dbReference>
<dbReference type="PANTHER" id="PTHR34352:SF1">
    <property type="entry name" value="PROTEIN YHFA"/>
    <property type="match status" value="1"/>
</dbReference>
<dbReference type="OrthoDB" id="9804010at2"/>
<keyword evidence="2" id="KW-1185">Reference proteome</keyword>
<gene>
    <name evidence="1" type="ORF">L21SP2_2234</name>
</gene>
<dbReference type="PANTHER" id="PTHR34352">
    <property type="entry name" value="PROTEIN YHFA"/>
    <property type="match status" value="1"/>
</dbReference>
<evidence type="ECO:0000313" key="2">
    <source>
        <dbReference type="Proteomes" id="UP000018680"/>
    </source>
</evidence>